<feature type="compositionally biased region" description="Polar residues" evidence="1">
    <location>
        <begin position="16"/>
        <end position="27"/>
    </location>
</feature>
<organism evidence="2 3">
    <name type="scientific">Coprinopsis marcescibilis</name>
    <name type="common">Agaric fungus</name>
    <name type="synonym">Psathyrella marcescibilis</name>
    <dbReference type="NCBI Taxonomy" id="230819"/>
    <lineage>
        <taxon>Eukaryota</taxon>
        <taxon>Fungi</taxon>
        <taxon>Dikarya</taxon>
        <taxon>Basidiomycota</taxon>
        <taxon>Agaricomycotina</taxon>
        <taxon>Agaricomycetes</taxon>
        <taxon>Agaricomycetidae</taxon>
        <taxon>Agaricales</taxon>
        <taxon>Agaricineae</taxon>
        <taxon>Psathyrellaceae</taxon>
        <taxon>Coprinopsis</taxon>
    </lineage>
</organism>
<evidence type="ECO:0000313" key="3">
    <source>
        <dbReference type="Proteomes" id="UP000307440"/>
    </source>
</evidence>
<proteinExistence type="predicted"/>
<keyword evidence="3" id="KW-1185">Reference proteome</keyword>
<reference evidence="2 3" key="1">
    <citation type="journal article" date="2019" name="Nat. Ecol. Evol.">
        <title>Megaphylogeny resolves global patterns of mushroom evolution.</title>
        <authorList>
            <person name="Varga T."/>
            <person name="Krizsan K."/>
            <person name="Foldi C."/>
            <person name="Dima B."/>
            <person name="Sanchez-Garcia M."/>
            <person name="Sanchez-Ramirez S."/>
            <person name="Szollosi G.J."/>
            <person name="Szarkandi J.G."/>
            <person name="Papp V."/>
            <person name="Albert L."/>
            <person name="Andreopoulos W."/>
            <person name="Angelini C."/>
            <person name="Antonin V."/>
            <person name="Barry K.W."/>
            <person name="Bougher N.L."/>
            <person name="Buchanan P."/>
            <person name="Buyck B."/>
            <person name="Bense V."/>
            <person name="Catcheside P."/>
            <person name="Chovatia M."/>
            <person name="Cooper J."/>
            <person name="Damon W."/>
            <person name="Desjardin D."/>
            <person name="Finy P."/>
            <person name="Geml J."/>
            <person name="Haridas S."/>
            <person name="Hughes K."/>
            <person name="Justo A."/>
            <person name="Karasinski D."/>
            <person name="Kautmanova I."/>
            <person name="Kiss B."/>
            <person name="Kocsube S."/>
            <person name="Kotiranta H."/>
            <person name="LaButti K.M."/>
            <person name="Lechner B.E."/>
            <person name="Liimatainen K."/>
            <person name="Lipzen A."/>
            <person name="Lukacs Z."/>
            <person name="Mihaltcheva S."/>
            <person name="Morgado L.N."/>
            <person name="Niskanen T."/>
            <person name="Noordeloos M.E."/>
            <person name="Ohm R.A."/>
            <person name="Ortiz-Santana B."/>
            <person name="Ovrebo C."/>
            <person name="Racz N."/>
            <person name="Riley R."/>
            <person name="Savchenko A."/>
            <person name="Shiryaev A."/>
            <person name="Soop K."/>
            <person name="Spirin V."/>
            <person name="Szebenyi C."/>
            <person name="Tomsovsky M."/>
            <person name="Tulloss R.E."/>
            <person name="Uehling J."/>
            <person name="Grigoriev I.V."/>
            <person name="Vagvolgyi C."/>
            <person name="Papp T."/>
            <person name="Martin F.M."/>
            <person name="Miettinen O."/>
            <person name="Hibbett D.S."/>
            <person name="Nagy L.G."/>
        </authorList>
    </citation>
    <scope>NUCLEOTIDE SEQUENCE [LARGE SCALE GENOMIC DNA]</scope>
    <source>
        <strain evidence="2 3">CBS 121175</strain>
    </source>
</reference>
<dbReference type="AlphaFoldDB" id="A0A5C3KQI2"/>
<evidence type="ECO:0000313" key="2">
    <source>
        <dbReference type="EMBL" id="TFK22644.1"/>
    </source>
</evidence>
<evidence type="ECO:0000256" key="1">
    <source>
        <dbReference type="SAM" id="MobiDB-lite"/>
    </source>
</evidence>
<feature type="region of interest" description="Disordered" evidence="1">
    <location>
        <begin position="15"/>
        <end position="55"/>
    </location>
</feature>
<gene>
    <name evidence="2" type="ORF">FA15DRAFT_657399</name>
</gene>
<accession>A0A5C3KQI2</accession>
<protein>
    <submittedName>
        <fullName evidence="2">Uncharacterized protein</fullName>
    </submittedName>
</protein>
<name>A0A5C3KQI2_COPMA</name>
<sequence>MYLLDIVQVKTEPRKWSSSGTKSIANTKRQEPKKSTASHRLAECAKTPATSEPNKGKALHTLMARGQGTHYPLAQGDQGSLVIINNRKWMDGWVDMVLMITNISQAHGNVPTSTEKKNQLGRKQKGIRADRLTGERTTYICTRSNFGLRKILPKRKPLVSPVYVGDVGIFMSSTIRVPRGASVLIRPSETHEELGMYILGLGNEGGEITRRPFPPA</sequence>
<dbReference type="Proteomes" id="UP000307440">
    <property type="component" value="Unassembled WGS sequence"/>
</dbReference>
<dbReference type="EMBL" id="ML210236">
    <property type="protein sequence ID" value="TFK22644.1"/>
    <property type="molecule type" value="Genomic_DNA"/>
</dbReference>